<name>A0A372GFA9_9ACTN</name>
<protein>
    <submittedName>
        <fullName evidence="1">DUF3515 domain-containing protein</fullName>
    </submittedName>
</protein>
<sequence>MAATITGCGAGAVQVPVPRPDVAAAELCKRLKLPDKVHGRTRREVSPQSTFTAAWGSPAIALRCGVPLPRHDMRAVIAVINGVQWLPTPEEKPVTFTAVGRKAYVEVTIPHSYTNGGSAPGEILMEFNPAIQAAMPEKPEGEL</sequence>
<gene>
    <name evidence="1" type="ORF">D0T12_20415</name>
</gene>
<dbReference type="AlphaFoldDB" id="A0A372GFA9"/>
<evidence type="ECO:0000313" key="1">
    <source>
        <dbReference type="EMBL" id="RFS83759.1"/>
    </source>
</evidence>
<reference evidence="1 2" key="1">
    <citation type="submission" date="2018-08" db="EMBL/GenBank/DDBJ databases">
        <title>Actinomadura spongicola sp. nov., isolated from marine sponge Leucetta chagosensis.</title>
        <authorList>
            <person name="Li L."/>
            <person name="Lin H.W."/>
        </authorList>
    </citation>
    <scope>NUCLEOTIDE SEQUENCE [LARGE SCALE GENOMIC DNA]</scope>
    <source>
        <strain evidence="1 2">LHW52907</strain>
    </source>
</reference>
<accession>A0A372GFA9</accession>
<organism evidence="1 2">
    <name type="scientific">Actinomadura spongiicola</name>
    <dbReference type="NCBI Taxonomy" id="2303421"/>
    <lineage>
        <taxon>Bacteria</taxon>
        <taxon>Bacillati</taxon>
        <taxon>Actinomycetota</taxon>
        <taxon>Actinomycetes</taxon>
        <taxon>Streptosporangiales</taxon>
        <taxon>Thermomonosporaceae</taxon>
        <taxon>Actinomadura</taxon>
    </lineage>
</organism>
<dbReference type="EMBL" id="QVNQ01000006">
    <property type="protein sequence ID" value="RFS83759.1"/>
    <property type="molecule type" value="Genomic_DNA"/>
</dbReference>
<dbReference type="OrthoDB" id="3213819at2"/>
<evidence type="ECO:0000313" key="2">
    <source>
        <dbReference type="Proteomes" id="UP000262882"/>
    </source>
</evidence>
<dbReference type="InterPro" id="IPR021903">
    <property type="entry name" value="DUF3515"/>
</dbReference>
<dbReference type="Proteomes" id="UP000262882">
    <property type="component" value="Unassembled WGS sequence"/>
</dbReference>
<comment type="caution">
    <text evidence="1">The sequence shown here is derived from an EMBL/GenBank/DDBJ whole genome shotgun (WGS) entry which is preliminary data.</text>
</comment>
<keyword evidence="2" id="KW-1185">Reference proteome</keyword>
<dbReference type="Pfam" id="PF12028">
    <property type="entry name" value="DUF3515"/>
    <property type="match status" value="1"/>
</dbReference>
<proteinExistence type="predicted"/>